<dbReference type="OrthoDB" id="607at10239"/>
<dbReference type="GO" id="GO:0019058">
    <property type="term" value="P:viral life cycle"/>
    <property type="evidence" value="ECO:0007669"/>
    <property type="project" value="UniProtKB-ARBA"/>
</dbReference>
<dbReference type="EMBL" id="KJ174317">
    <property type="protein sequence ID" value="AHK61504.1"/>
    <property type="molecule type" value="Genomic_DNA"/>
</dbReference>
<dbReference type="GO" id="GO:0044423">
    <property type="term" value="C:virion component"/>
    <property type="evidence" value="ECO:0007669"/>
    <property type="project" value="UniProtKB-KW"/>
</dbReference>
<evidence type="ECO:0000256" key="2">
    <source>
        <dbReference type="ARBA" id="ARBA00022844"/>
    </source>
</evidence>
<dbReference type="InterPro" id="IPR040775">
    <property type="entry name" value="Tail_spike_N"/>
</dbReference>
<dbReference type="Pfam" id="PF18668">
    <property type="entry name" value="Tail_spike_N"/>
    <property type="match status" value="1"/>
</dbReference>
<dbReference type="KEGG" id="vg:18938052"/>
<dbReference type="SUPFAM" id="SSF51126">
    <property type="entry name" value="Pectin lyase-like"/>
    <property type="match status" value="1"/>
</dbReference>
<reference evidence="4 5" key="1">
    <citation type="submission" date="2014-01" db="EMBL/GenBank/DDBJ databases">
        <title>Complete genome sequences of two Salmonella enterica Typhimurium phages effective in limiting Salmonella in swine.</title>
        <authorList>
            <person name="Zhang J."/>
            <person name="Hong Y."/>
            <person name="Harman N.J."/>
            <person name="Singh A."/>
            <person name="Ebner P.D."/>
        </authorList>
    </citation>
    <scope>NUCLEOTIDE SEQUENCE [LARGE SCALE GENOMIC DNA]</scope>
</reference>
<evidence type="ECO:0000259" key="3">
    <source>
        <dbReference type="Pfam" id="PF18668"/>
    </source>
</evidence>
<feature type="domain" description="Tail spike TSP1/Gp66 N-terminal" evidence="3">
    <location>
        <begin position="91"/>
        <end position="156"/>
    </location>
</feature>
<keyword evidence="2" id="KW-0946">Virion</keyword>
<sequence>MNELFSQGGKGSTGILTNKQAVARHFGVKQSEVVYFSVGAVLSGYKVIYDKESQRAYSLPTDLGAGTTAVSLSSSAVLVHSAGSVDLGALAVTREEYVTLPGSFDSGVTVNTKNELVVFTDGKYRWDGAFPKSVPVGSTPASTGGIGLGAWVSIGDASLRSQINNSFSDVVSLRNSKNLLPSIPVQLSNYYASINGGGGQFYVDDSDTTSTDNGGTVFVNLTGQRIKRVLDGVCRWSDFGILPGMPSAPTKSQCEAVWAWGFANGCKRYETFQKGEMTFTFPLLFQIPADWTGGAVSFIAEGLHKFAYDFTNGATDDVVEIILKLEDLSGNTPIHTIYNFDNVGMGRFPGKSIRYTALRHTNAKNSMIKVTGKNNYGYALFIGGSDNSIVYNSTFYNCDGQLLVTSPAGAYDNFGDAIYVGAKNVSIQSPVIETTQGGRAGIVFEGTSVDRVGGEVTNCFIKGYDRGIHIETVGYRMDAVNITGGRIQDCNTSVLAFNGVTADMSSDMSVIIKGLTSRLDSTISGHANPSGFSLGHLMVSGVNTQVTTEGCSWQAHQNNITVVGNGKWVSNGDRMFVNSGGINLPYHRGCEINNMYAPANRSLLNSLGNIIFTNSFWGGDISIGAGNKSIIDNVEMSKLTYPNCGRISLLGSNSAILRNITFQTPDTWAIDNTQTLQVPVCPIIENIHVNSTPTGTATLLRNAENTGTYANRYRRAMPSYISNGSAWDIIS</sequence>
<comment type="subcellular location">
    <subcellularLocation>
        <location evidence="1">Virion</location>
    </subcellularLocation>
</comment>
<name>W8JPQ4_9CAUD</name>
<evidence type="ECO:0000256" key="1">
    <source>
        <dbReference type="ARBA" id="ARBA00004328"/>
    </source>
</evidence>
<dbReference type="Gene3D" id="3.30.2020.50">
    <property type="match status" value="1"/>
</dbReference>
<dbReference type="GeneID" id="18938052"/>
<evidence type="ECO:0000313" key="4">
    <source>
        <dbReference type="EMBL" id="AHK61504.1"/>
    </source>
</evidence>
<dbReference type="Gene3D" id="2.10.10.80">
    <property type="match status" value="1"/>
</dbReference>
<dbReference type="Proteomes" id="UP000019495">
    <property type="component" value="Segment"/>
</dbReference>
<dbReference type="GO" id="GO:0051701">
    <property type="term" value="P:biological process involved in interaction with host"/>
    <property type="evidence" value="ECO:0007669"/>
    <property type="project" value="UniProtKB-ARBA"/>
</dbReference>
<accession>W8JPQ4</accession>
<proteinExistence type="predicted"/>
<keyword evidence="5" id="KW-1185">Reference proteome</keyword>
<dbReference type="InterPro" id="IPR011050">
    <property type="entry name" value="Pectin_lyase_fold/virulence"/>
</dbReference>
<dbReference type="RefSeq" id="YP_009021399.1">
    <property type="nucleotide sequence ID" value="NC_023856.1"/>
</dbReference>
<protein>
    <recommendedName>
        <fullName evidence="3">Tail spike TSP1/Gp66 N-terminal domain-containing protein</fullName>
    </recommendedName>
</protein>
<evidence type="ECO:0000313" key="5">
    <source>
        <dbReference type="Proteomes" id="UP000019495"/>
    </source>
</evidence>
<organism evidence="4 5">
    <name type="scientific">Salmonella phage vB-SalM-SJ2</name>
    <dbReference type="NCBI Taxonomy" id="1458849"/>
    <lineage>
        <taxon>Viruses</taxon>
        <taxon>Duplodnaviria</taxon>
        <taxon>Heunggongvirae</taxon>
        <taxon>Uroviricota</taxon>
        <taxon>Caudoviricetes</taxon>
        <taxon>Pantevenvirales</taxon>
        <taxon>Ackermannviridae</taxon>
        <taxon>Cvivirinae</taxon>
        <taxon>Kuttervirus</taxon>
        <taxon>Kuttervirus SJ2</taxon>
    </lineage>
</organism>